<dbReference type="SUPFAM" id="SSF81383">
    <property type="entry name" value="F-box domain"/>
    <property type="match status" value="1"/>
</dbReference>
<dbReference type="InterPro" id="IPR036047">
    <property type="entry name" value="F-box-like_dom_sf"/>
</dbReference>
<reference evidence="1" key="1">
    <citation type="submission" date="2023-03" db="EMBL/GenBank/DDBJ databases">
        <title>Massive genome expansion in bonnet fungi (Mycena s.s.) driven by repeated elements and novel gene families across ecological guilds.</title>
        <authorList>
            <consortium name="Lawrence Berkeley National Laboratory"/>
            <person name="Harder C.B."/>
            <person name="Miyauchi S."/>
            <person name="Viragh M."/>
            <person name="Kuo A."/>
            <person name="Thoen E."/>
            <person name="Andreopoulos B."/>
            <person name="Lu D."/>
            <person name="Skrede I."/>
            <person name="Drula E."/>
            <person name="Henrissat B."/>
            <person name="Morin E."/>
            <person name="Kohler A."/>
            <person name="Barry K."/>
            <person name="LaButti K."/>
            <person name="Morin E."/>
            <person name="Salamov A."/>
            <person name="Lipzen A."/>
            <person name="Mereny Z."/>
            <person name="Hegedus B."/>
            <person name="Baldrian P."/>
            <person name="Stursova M."/>
            <person name="Weitz H."/>
            <person name="Taylor A."/>
            <person name="Grigoriev I.V."/>
            <person name="Nagy L.G."/>
            <person name="Martin F."/>
            <person name="Kauserud H."/>
        </authorList>
    </citation>
    <scope>NUCLEOTIDE SEQUENCE</scope>
    <source>
        <strain evidence="1">9284</strain>
    </source>
</reference>
<gene>
    <name evidence="1" type="ORF">FB45DRAFT_1011234</name>
</gene>
<evidence type="ECO:0000313" key="2">
    <source>
        <dbReference type="Proteomes" id="UP001221142"/>
    </source>
</evidence>
<organism evidence="1 2">
    <name type="scientific">Roridomyces roridus</name>
    <dbReference type="NCBI Taxonomy" id="1738132"/>
    <lineage>
        <taxon>Eukaryota</taxon>
        <taxon>Fungi</taxon>
        <taxon>Dikarya</taxon>
        <taxon>Basidiomycota</taxon>
        <taxon>Agaricomycotina</taxon>
        <taxon>Agaricomycetes</taxon>
        <taxon>Agaricomycetidae</taxon>
        <taxon>Agaricales</taxon>
        <taxon>Marasmiineae</taxon>
        <taxon>Mycenaceae</taxon>
        <taxon>Roridomyces</taxon>
    </lineage>
</organism>
<sequence length="464" mass="51668">MPLADLDEHVLGEILYFCDVRSVLRFSQLNKYCQRITFSKHVWISLIHDLEFRGLRDTDPTLQLEACTTQALVDMAKRVAIGPLTWSRTSPVLPTLAREIVVQLDESFQPSRNTTVCLLPGGTHLAVFPCGDKLLLLAVATGRCIWTYETPNWISCAMDVRDGGEVAVFVFSSHGIDYQPGYIEVINVDLRTGESFLASHFSLSGFQPSFHLSGDFLLGAISSTTDEAQVVNWCADTSIRLKFPMAVICAALVDNQVLAVHRQDPGDKTLLLALYALNSFEWHSGSLSDPPPATQTPVASLTLPLSTAFGNIEPTMTVHKHPTQRDAYRVILHLHLTSQVARRPESLIGKLWSKLRPPKPSPAGERFDHTFAVSTSKLSLVSAVRPGRPRMYAFAGYSVHIQHRPPVNVLMSEREGDGGNDLSQREVMRWPRPHHESSAWPSVGIYHAAVVLVDERIVRILYYK</sequence>
<dbReference type="SUPFAM" id="SSF50969">
    <property type="entry name" value="YVTN repeat-like/Quinoprotein amine dehydrogenase"/>
    <property type="match status" value="1"/>
</dbReference>
<dbReference type="EMBL" id="JARKIF010000048">
    <property type="protein sequence ID" value="KAJ7607738.1"/>
    <property type="molecule type" value="Genomic_DNA"/>
</dbReference>
<keyword evidence="2" id="KW-1185">Reference proteome</keyword>
<protein>
    <recommendedName>
        <fullName evidence="3">F-box domain-containing protein</fullName>
    </recommendedName>
</protein>
<evidence type="ECO:0008006" key="3">
    <source>
        <dbReference type="Google" id="ProtNLM"/>
    </source>
</evidence>
<proteinExistence type="predicted"/>
<dbReference type="AlphaFoldDB" id="A0AAD7FA85"/>
<dbReference type="Proteomes" id="UP001221142">
    <property type="component" value="Unassembled WGS sequence"/>
</dbReference>
<accession>A0AAD7FA85</accession>
<evidence type="ECO:0000313" key="1">
    <source>
        <dbReference type="EMBL" id="KAJ7607738.1"/>
    </source>
</evidence>
<name>A0AAD7FA85_9AGAR</name>
<dbReference type="InterPro" id="IPR011044">
    <property type="entry name" value="Quino_amine_DH_bsu"/>
</dbReference>
<comment type="caution">
    <text evidence="1">The sequence shown here is derived from an EMBL/GenBank/DDBJ whole genome shotgun (WGS) entry which is preliminary data.</text>
</comment>